<dbReference type="OrthoDB" id="3618409at2"/>
<dbReference type="Pfam" id="PF01329">
    <property type="entry name" value="Pterin_4a"/>
    <property type="match status" value="1"/>
</dbReference>
<dbReference type="Gene3D" id="1.10.490.110">
    <property type="entry name" value="Uncharacterized conserved protein DUF2267"/>
    <property type="match status" value="1"/>
</dbReference>
<proteinExistence type="inferred from homology"/>
<dbReference type="Proteomes" id="UP000265719">
    <property type="component" value="Chromosome"/>
</dbReference>
<organism evidence="6 7">
    <name type="scientific">Thermobifida halotolerans</name>
    <dbReference type="NCBI Taxonomy" id="483545"/>
    <lineage>
        <taxon>Bacteria</taxon>
        <taxon>Bacillati</taxon>
        <taxon>Actinomycetota</taxon>
        <taxon>Actinomycetes</taxon>
        <taxon>Streptosporangiales</taxon>
        <taxon>Nocardiopsidaceae</taxon>
        <taxon>Thermobifida</taxon>
    </lineage>
</organism>
<gene>
    <name evidence="6" type="ORF">NI17_005320</name>
</gene>
<evidence type="ECO:0000313" key="6">
    <source>
        <dbReference type="EMBL" id="UOE20637.1"/>
    </source>
</evidence>
<evidence type="ECO:0000256" key="2">
    <source>
        <dbReference type="ARBA" id="ARBA00006472"/>
    </source>
</evidence>
<dbReference type="EMBL" id="CP063196">
    <property type="protein sequence ID" value="UOE20637.1"/>
    <property type="molecule type" value="Genomic_DNA"/>
</dbReference>
<comment type="similarity">
    <text evidence="2">Belongs to the pterin-4-alpha-carbinolamine dehydratase family.</text>
</comment>
<dbReference type="InterPro" id="IPR001533">
    <property type="entry name" value="Pterin_deHydtase"/>
</dbReference>
<sequence length="236" mass="25304">MIAHQELIDRVAAHDEVADSEEARRAVHAVVAALSPHLVPRAREELRQELPRSLRNNVGGTGAAFATDSGALARRVGEDLHCPPEHGLQLTRTVLSEIALASPGLGEDLAVSLPEDLAEWVRDPVGAQGRSDTGATGAPSRLDEATLSAARERLPDWEGDTRRLTRSVRLPKDRIPPLLARVDRLCRDLNSSPHHETTDDGIVFTVQTASVGAVTTQDIELAERVDRAVAEVGSGG</sequence>
<dbReference type="InterPro" id="IPR036428">
    <property type="entry name" value="PCD_sf"/>
</dbReference>
<dbReference type="GO" id="GO:0006729">
    <property type="term" value="P:tetrahydrobiopterin biosynthetic process"/>
    <property type="evidence" value="ECO:0007669"/>
    <property type="project" value="InterPro"/>
</dbReference>
<evidence type="ECO:0000256" key="4">
    <source>
        <dbReference type="ARBA" id="ARBA00021735"/>
    </source>
</evidence>
<keyword evidence="7" id="KW-1185">Reference proteome</keyword>
<dbReference type="EC" id="4.2.1.96" evidence="3"/>
<keyword evidence="5" id="KW-0456">Lyase</keyword>
<dbReference type="Pfam" id="PF10025">
    <property type="entry name" value="DUF2267"/>
    <property type="match status" value="1"/>
</dbReference>
<dbReference type="AlphaFoldDB" id="A0A399GA80"/>
<comment type="catalytic activity">
    <reaction evidence="1">
        <text>(4aS,6R)-4a-hydroxy-L-erythro-5,6,7,8-tetrahydrobiopterin = (6R)-L-erythro-6,7-dihydrobiopterin + H2O</text>
        <dbReference type="Rhea" id="RHEA:11920"/>
        <dbReference type="ChEBI" id="CHEBI:15377"/>
        <dbReference type="ChEBI" id="CHEBI:15642"/>
        <dbReference type="ChEBI" id="CHEBI:43120"/>
        <dbReference type="EC" id="4.2.1.96"/>
    </reaction>
</comment>
<dbReference type="GO" id="GO:0008124">
    <property type="term" value="F:4-alpha-hydroxytetrahydrobiopterin dehydratase activity"/>
    <property type="evidence" value="ECO:0007669"/>
    <property type="project" value="UniProtKB-EC"/>
</dbReference>
<dbReference type="RefSeq" id="WP_068692021.1">
    <property type="nucleotide sequence ID" value="NZ_CP063196.1"/>
</dbReference>
<protein>
    <recommendedName>
        <fullName evidence="4">Putative pterin-4-alpha-carbinolamine dehydratase</fullName>
        <ecNumber evidence="3">4.2.1.96</ecNumber>
    </recommendedName>
</protein>
<dbReference type="Gene3D" id="3.30.1360.20">
    <property type="entry name" value="Transcriptional coactivator/pterin dehydratase"/>
    <property type="match status" value="1"/>
</dbReference>
<dbReference type="KEGG" id="thao:NI17_005320"/>
<dbReference type="InterPro" id="IPR038282">
    <property type="entry name" value="DUF2267_sf"/>
</dbReference>
<evidence type="ECO:0000313" key="7">
    <source>
        <dbReference type="Proteomes" id="UP000265719"/>
    </source>
</evidence>
<evidence type="ECO:0000256" key="1">
    <source>
        <dbReference type="ARBA" id="ARBA00001554"/>
    </source>
</evidence>
<accession>A0A399GA80</accession>
<dbReference type="SUPFAM" id="SSF55248">
    <property type="entry name" value="PCD-like"/>
    <property type="match status" value="1"/>
</dbReference>
<evidence type="ECO:0000256" key="5">
    <source>
        <dbReference type="ARBA" id="ARBA00023239"/>
    </source>
</evidence>
<evidence type="ECO:0000256" key="3">
    <source>
        <dbReference type="ARBA" id="ARBA00013252"/>
    </source>
</evidence>
<dbReference type="InterPro" id="IPR018727">
    <property type="entry name" value="DUF2267"/>
</dbReference>
<reference evidence="6" key="1">
    <citation type="submission" date="2020-10" db="EMBL/GenBank/DDBJ databases">
        <title>De novo genome project of the cellulose decomposer Thermobifida halotolerans type strain.</title>
        <authorList>
            <person name="Nagy I."/>
            <person name="Horvath B."/>
            <person name="Kukolya J."/>
            <person name="Nagy I."/>
            <person name="Orsini M."/>
        </authorList>
    </citation>
    <scope>NUCLEOTIDE SEQUENCE</scope>
    <source>
        <strain evidence="6">DSM 44931</strain>
    </source>
</reference>
<name>A0A399GA80_9ACTN</name>